<feature type="compositionally biased region" description="Basic and acidic residues" evidence="1">
    <location>
        <begin position="316"/>
        <end position="334"/>
    </location>
</feature>
<feature type="compositionally biased region" description="Low complexity" evidence="1">
    <location>
        <begin position="139"/>
        <end position="152"/>
    </location>
</feature>
<sequence length="1171" mass="131131">MSKECRYFVQHVWKEDLCVNCFKSREDHHKLLKERSKIYVPSPEILNFKSILRETGKQTDLPRKSVDFPEALTEVIGYGGDYIYSDEESESECYDQEKSKPDEHVSENDEDRALSNLTRANTNFNRTTANIVDAPSAPPSSSSSSSSLSTSTEAKVLPNLMLGTPQKGNDGKKTTLLVSVTPFKSDSAVGPAKLDRDWLDRDVTGKNWMDMTATTAITDKKAKIVLDKIVDMPLIESNNLISMTKKLTCDKPEIKYSKPVDLGKQTVDKGFKSHNETTSNHNQVIVNKESVNSEEIAIPDLGERTIEGESTVVESENVKKETNHDGDNSNDQDKSILNGNGNNNDNDNDDNNNNKSKNKDCDVNDNNVNELLMENSREDAGAPDGKAADDETSESSCSLTHVSTIPRSSFLHGETTKSVSSSKSADDEVLSDSCKNKNFTTEITSSEDDKLVAKETVKTKVTGKRKSHDCGSQRRQAPKPPDQMEEESLSTLFARNPVTSVKSDSPVVREKEKRERATSCSPKFSRTEDDESMNNPTYSGHINNDTSRKSVSLSEYSLNSYSRESLAGDNAVQDRDKKKGKSRFSLKKLLRIGASRKEMNITTCSHTFAEIFDDDSGSIKITPSPSSSPREQANCKSRPEIIHPLEFNGAAVEVLRHHKLINSPNQSSGRTDACPDKSRYSQTVAHLGKPPSPPKNIQPSKNYLHSLMKKTNPSPPLKDHKKLDENWKASNNLTNDAIYANLAAEDVAGEVRSGIAPSKPQRTSSMRSVQSQSVRKSDDDDDTSHNANIDTVDSSRGEENQINNYFNSTENDLNTKKNEDNERQWKNHFESCLRQRRGRNIFHRNLEDNYNALVIANHESLAQLFQQLVQENQLSVSCIKRTNLQLNEFNINVDTIKKIGCRIFCSAIWNSNQVILCFSSGGLTSLPTYREFFIVPLVEFVDSLPDNLFNNYTEDISHENVTVSVLTYTQVATISSYVTSIRQNCENIFQQSCLVLLQLVNALKNLQARGIEEFPKSLSNVVLCQEEKTLSWRLYLLQNLHIDVNDGEDCASLCQCALEALKMLDLTNKFPIIKQLLIRERAVSLSQVKAVLEYSLWGPPHSVLGALKEREVILQRWLDLERANLLHALIKKHTPLTVSDEYQLAFLIHTTGKIMCEASVLLDQQNSDSKI</sequence>
<reference evidence="2 3" key="1">
    <citation type="journal article" date="2021" name="J. Hered.">
        <title>A chromosome-level genome assembly of the parasitoid wasp, Cotesia glomerata (Hymenoptera: Braconidae).</title>
        <authorList>
            <person name="Pinto B.J."/>
            <person name="Weis J.J."/>
            <person name="Gamble T."/>
            <person name="Ode P.J."/>
            <person name="Paul R."/>
            <person name="Zaspel J.M."/>
        </authorList>
    </citation>
    <scope>NUCLEOTIDE SEQUENCE [LARGE SCALE GENOMIC DNA]</scope>
    <source>
        <strain evidence="2">CgM1</strain>
    </source>
</reference>
<proteinExistence type="predicted"/>
<feature type="region of interest" description="Disordered" evidence="1">
    <location>
        <begin position="660"/>
        <end position="700"/>
    </location>
</feature>
<feature type="region of interest" description="Disordered" evidence="1">
    <location>
        <begin position="459"/>
        <end position="549"/>
    </location>
</feature>
<dbReference type="EMBL" id="JAHXZJ010000747">
    <property type="protein sequence ID" value="KAH0557841.1"/>
    <property type="molecule type" value="Genomic_DNA"/>
</dbReference>
<feature type="region of interest" description="Disordered" evidence="1">
    <location>
        <begin position="125"/>
        <end position="169"/>
    </location>
</feature>
<feature type="compositionally biased region" description="Low complexity" evidence="1">
    <location>
        <begin position="761"/>
        <end position="774"/>
    </location>
</feature>
<accession>A0AAV7IU57</accession>
<dbReference type="AlphaFoldDB" id="A0AAV7IU57"/>
<gene>
    <name evidence="2" type="ORF">KQX54_012200</name>
</gene>
<feature type="compositionally biased region" description="Polar residues" evidence="1">
    <location>
        <begin position="394"/>
        <end position="407"/>
    </location>
</feature>
<feature type="compositionally biased region" description="Polar residues" evidence="1">
    <location>
        <begin position="800"/>
        <end position="812"/>
    </location>
</feature>
<feature type="compositionally biased region" description="Basic and acidic residues" evidence="1">
    <location>
        <begin position="507"/>
        <end position="517"/>
    </location>
</feature>
<comment type="caution">
    <text evidence="2">The sequence shown here is derived from an EMBL/GenBank/DDBJ whole genome shotgun (WGS) entry which is preliminary data.</text>
</comment>
<organism evidence="2 3">
    <name type="scientific">Cotesia glomerata</name>
    <name type="common">Lepidopteran parasitic wasp</name>
    <name type="synonym">Apanteles glomeratus</name>
    <dbReference type="NCBI Taxonomy" id="32391"/>
    <lineage>
        <taxon>Eukaryota</taxon>
        <taxon>Metazoa</taxon>
        <taxon>Ecdysozoa</taxon>
        <taxon>Arthropoda</taxon>
        <taxon>Hexapoda</taxon>
        <taxon>Insecta</taxon>
        <taxon>Pterygota</taxon>
        <taxon>Neoptera</taxon>
        <taxon>Endopterygota</taxon>
        <taxon>Hymenoptera</taxon>
        <taxon>Apocrita</taxon>
        <taxon>Ichneumonoidea</taxon>
        <taxon>Braconidae</taxon>
        <taxon>Microgastrinae</taxon>
        <taxon>Cotesia</taxon>
    </lineage>
</organism>
<protein>
    <submittedName>
        <fullName evidence="2">Uncharacterized protein</fullName>
    </submittedName>
</protein>
<feature type="region of interest" description="Disordered" evidence="1">
    <location>
        <begin position="89"/>
        <end position="110"/>
    </location>
</feature>
<name>A0AAV7IU57_COTGL</name>
<feature type="region of interest" description="Disordered" evidence="1">
    <location>
        <begin position="752"/>
        <end position="821"/>
    </location>
</feature>
<dbReference type="Proteomes" id="UP000826195">
    <property type="component" value="Unassembled WGS sequence"/>
</dbReference>
<feature type="compositionally biased region" description="Polar residues" evidence="1">
    <location>
        <begin position="533"/>
        <end position="549"/>
    </location>
</feature>
<feature type="compositionally biased region" description="Polar residues" evidence="1">
    <location>
        <begin position="489"/>
        <end position="503"/>
    </location>
</feature>
<feature type="compositionally biased region" description="Low complexity" evidence="1">
    <location>
        <begin position="338"/>
        <end position="355"/>
    </location>
</feature>
<feature type="compositionally biased region" description="Basic and acidic residues" evidence="1">
    <location>
        <begin position="95"/>
        <end position="110"/>
    </location>
</feature>
<evidence type="ECO:0000313" key="3">
    <source>
        <dbReference type="Proteomes" id="UP000826195"/>
    </source>
</evidence>
<dbReference type="PANTHER" id="PTHR37970">
    <property type="entry name" value="PROTEIN CBG08587"/>
    <property type="match status" value="1"/>
</dbReference>
<dbReference type="PANTHER" id="PTHR37970:SF1">
    <property type="entry name" value="SERINE-RICH ADHESIN FOR PLATELETS"/>
    <property type="match status" value="1"/>
</dbReference>
<evidence type="ECO:0000313" key="2">
    <source>
        <dbReference type="EMBL" id="KAH0557841.1"/>
    </source>
</evidence>
<keyword evidence="3" id="KW-1185">Reference proteome</keyword>
<evidence type="ECO:0000256" key="1">
    <source>
        <dbReference type="SAM" id="MobiDB-lite"/>
    </source>
</evidence>
<feature type="region of interest" description="Disordered" evidence="1">
    <location>
        <begin position="296"/>
        <end position="431"/>
    </location>
</feature>